<evidence type="ECO:0000256" key="4">
    <source>
        <dbReference type="ARBA" id="ARBA00022692"/>
    </source>
</evidence>
<comment type="similarity">
    <text evidence="2">Belongs to the TMEM186 family.</text>
</comment>
<keyword evidence="7" id="KW-0496">Mitochondrion</keyword>
<keyword evidence="5" id="KW-0999">Mitochondrion inner membrane</keyword>
<comment type="subcellular location">
    <subcellularLocation>
        <location evidence="1">Mitochondrion inner membrane</location>
        <topology evidence="1">Multi-pass membrane protein</topology>
    </subcellularLocation>
</comment>
<dbReference type="InterPro" id="IPR026571">
    <property type="entry name" value="Tmem186"/>
</dbReference>
<evidence type="ECO:0000256" key="6">
    <source>
        <dbReference type="ARBA" id="ARBA00022989"/>
    </source>
</evidence>
<keyword evidence="11" id="KW-1185">Reference proteome</keyword>
<dbReference type="PANTHER" id="PTHR13603">
    <property type="entry name" value="TRANSMEMBRANE PROTEIN 186"/>
    <property type="match status" value="1"/>
</dbReference>
<comment type="caution">
    <text evidence="10">The sequence shown here is derived from an EMBL/GenBank/DDBJ whole genome shotgun (WGS) entry which is preliminary data.</text>
</comment>
<reference evidence="10" key="1">
    <citation type="submission" date="2019-03" db="EMBL/GenBank/DDBJ databases">
        <title>Improved annotation for the trematode Fasciola hepatica.</title>
        <authorList>
            <person name="Choi Y.-J."/>
            <person name="Martin J."/>
            <person name="Mitreva M."/>
        </authorList>
    </citation>
    <scope>NUCLEOTIDE SEQUENCE [LARGE SCALE GENOMIC DNA]</scope>
</reference>
<feature type="transmembrane region" description="Helical" evidence="9">
    <location>
        <begin position="132"/>
        <end position="152"/>
    </location>
</feature>
<dbReference type="PANTHER" id="PTHR13603:SF1">
    <property type="entry name" value="TRANSMEMBRANE PROTEIN 186"/>
    <property type="match status" value="1"/>
</dbReference>
<protein>
    <recommendedName>
        <fullName evidence="3">Transmembrane protein 186</fullName>
    </recommendedName>
</protein>
<gene>
    <name evidence="10" type="ORF">D915_002837</name>
</gene>
<evidence type="ECO:0000256" key="1">
    <source>
        <dbReference type="ARBA" id="ARBA00004448"/>
    </source>
</evidence>
<dbReference type="Proteomes" id="UP000230066">
    <property type="component" value="Unassembled WGS sequence"/>
</dbReference>
<keyword evidence="4 9" id="KW-0812">Transmembrane</keyword>
<evidence type="ECO:0000256" key="3">
    <source>
        <dbReference type="ARBA" id="ARBA00014604"/>
    </source>
</evidence>
<dbReference type="GO" id="GO:0005743">
    <property type="term" value="C:mitochondrial inner membrane"/>
    <property type="evidence" value="ECO:0007669"/>
    <property type="project" value="UniProtKB-SubCell"/>
</dbReference>
<accession>A0A4E0RH42</accession>
<dbReference type="AlphaFoldDB" id="A0A4E0RH42"/>
<sequence length="248" mass="27710">MLLSGVRRAGFGLLIGSRRIICSTTLYPLESTASRFWPLRPLPNPTRSARFSRTVITSSASQSVISRVPLKSSQIDHENPNDWRPIYRLTLMPLIQAVSRSKFLFTTILVLGTPFVIYAGQEGYVTSNFPVFFVGATVFSLGTLAAFSYFSTRLIGVVSIHKTSGLIRLGHLTFWGSRINTLLSVECLIPPADFADNPADSQTVRVGVLSESVDGRSRGKIQRIFFLTRIRAQFVDVDTFERLFGFHW</sequence>
<evidence type="ECO:0000313" key="10">
    <source>
        <dbReference type="EMBL" id="THD26425.1"/>
    </source>
</evidence>
<keyword evidence="6 9" id="KW-1133">Transmembrane helix</keyword>
<dbReference type="EMBL" id="JXXN02000747">
    <property type="protein sequence ID" value="THD26425.1"/>
    <property type="molecule type" value="Genomic_DNA"/>
</dbReference>
<feature type="transmembrane region" description="Helical" evidence="9">
    <location>
        <begin position="103"/>
        <end position="120"/>
    </location>
</feature>
<evidence type="ECO:0000256" key="7">
    <source>
        <dbReference type="ARBA" id="ARBA00023128"/>
    </source>
</evidence>
<evidence type="ECO:0000256" key="8">
    <source>
        <dbReference type="ARBA" id="ARBA00023136"/>
    </source>
</evidence>
<keyword evidence="8 9" id="KW-0472">Membrane</keyword>
<proteinExistence type="inferred from homology"/>
<organism evidence="10 11">
    <name type="scientific">Fasciola hepatica</name>
    <name type="common">Liver fluke</name>
    <dbReference type="NCBI Taxonomy" id="6192"/>
    <lineage>
        <taxon>Eukaryota</taxon>
        <taxon>Metazoa</taxon>
        <taxon>Spiralia</taxon>
        <taxon>Lophotrochozoa</taxon>
        <taxon>Platyhelminthes</taxon>
        <taxon>Trematoda</taxon>
        <taxon>Digenea</taxon>
        <taxon>Plagiorchiida</taxon>
        <taxon>Echinostomata</taxon>
        <taxon>Echinostomatoidea</taxon>
        <taxon>Fasciolidae</taxon>
        <taxon>Fasciola</taxon>
    </lineage>
</organism>
<evidence type="ECO:0000256" key="9">
    <source>
        <dbReference type="SAM" id="Phobius"/>
    </source>
</evidence>
<evidence type="ECO:0000256" key="2">
    <source>
        <dbReference type="ARBA" id="ARBA00007020"/>
    </source>
</evidence>
<name>A0A4E0RH42_FASHE</name>
<evidence type="ECO:0000256" key="5">
    <source>
        <dbReference type="ARBA" id="ARBA00022792"/>
    </source>
</evidence>
<evidence type="ECO:0000313" key="11">
    <source>
        <dbReference type="Proteomes" id="UP000230066"/>
    </source>
</evidence>